<feature type="signal peptide" evidence="5">
    <location>
        <begin position="1"/>
        <end position="18"/>
    </location>
</feature>
<dbReference type="PANTHER" id="PTHR11827">
    <property type="entry name" value="SOLUTE CARRIER FAMILY 12, CATION COTRANSPORTERS"/>
    <property type="match status" value="1"/>
</dbReference>
<dbReference type="GO" id="GO:0055064">
    <property type="term" value="P:chloride ion homeostasis"/>
    <property type="evidence" value="ECO:0007669"/>
    <property type="project" value="TreeGrafter"/>
</dbReference>
<dbReference type="GO" id="GO:1990573">
    <property type="term" value="P:potassium ion import across plasma membrane"/>
    <property type="evidence" value="ECO:0007669"/>
    <property type="project" value="TreeGrafter"/>
</dbReference>
<feature type="transmembrane region" description="Helical" evidence="5">
    <location>
        <begin position="973"/>
        <end position="1006"/>
    </location>
</feature>
<keyword evidence="5" id="KW-0407">Ion channel</keyword>
<dbReference type="Gene3D" id="1.20.58.390">
    <property type="entry name" value="Neurotransmitter-gated ion-channel transmembrane domain"/>
    <property type="match status" value="1"/>
</dbReference>
<dbReference type="InterPro" id="IPR004841">
    <property type="entry name" value="AA-permease/SLC12A_dom"/>
</dbReference>
<dbReference type="InterPro" id="IPR018000">
    <property type="entry name" value="Neurotransmitter_ion_chnl_CS"/>
</dbReference>
<keyword evidence="5" id="KW-0732">Signal</keyword>
<dbReference type="EMBL" id="CATQJA010002707">
    <property type="protein sequence ID" value="CAJ0586210.1"/>
    <property type="molecule type" value="Genomic_DNA"/>
</dbReference>
<keyword evidence="5" id="KW-0406">Ion transport</keyword>
<dbReference type="GO" id="GO:0055075">
    <property type="term" value="P:potassium ion homeostasis"/>
    <property type="evidence" value="ECO:0007669"/>
    <property type="project" value="TreeGrafter"/>
</dbReference>
<feature type="chain" id="PRO_5041485886" evidence="5">
    <location>
        <begin position="19"/>
        <end position="1245"/>
    </location>
</feature>
<dbReference type="Proteomes" id="UP001177023">
    <property type="component" value="Unassembled WGS sequence"/>
</dbReference>
<dbReference type="Gene3D" id="1.20.1740.10">
    <property type="entry name" value="Amino acid/polyamine transporter I"/>
    <property type="match status" value="1"/>
</dbReference>
<reference evidence="10" key="1">
    <citation type="submission" date="2023-06" db="EMBL/GenBank/DDBJ databases">
        <authorList>
            <person name="Delattre M."/>
        </authorList>
    </citation>
    <scope>NUCLEOTIDE SEQUENCE</scope>
    <source>
        <strain evidence="10">AF72</strain>
    </source>
</reference>
<dbReference type="AlphaFoldDB" id="A0AA36DH16"/>
<comment type="caution">
    <text evidence="5">Lacks conserved residue(s) required for the propagation of feature annotation.</text>
</comment>
<feature type="transmembrane region" description="Helical" evidence="5">
    <location>
        <begin position="669"/>
        <end position="690"/>
    </location>
</feature>
<dbReference type="PANTHER" id="PTHR11827:SF103">
    <property type="entry name" value="SODIUM CHLORIDE COTRANSPORTER 69, ISOFORM E"/>
    <property type="match status" value="1"/>
</dbReference>
<keyword evidence="11" id="KW-1185">Reference proteome</keyword>
<gene>
    <name evidence="10" type="ORF">MSPICULIGERA_LOCUS24217</name>
</gene>
<comment type="subcellular location">
    <subcellularLocation>
        <location evidence="1">Membrane</location>
        <topology evidence="1">Multi-pass membrane protein</topology>
    </subcellularLocation>
</comment>
<dbReference type="CDD" id="cd19051">
    <property type="entry name" value="LGIC_TM_cation"/>
    <property type="match status" value="1"/>
</dbReference>
<feature type="transmembrane region" description="Helical" evidence="5">
    <location>
        <begin position="910"/>
        <end position="934"/>
    </location>
</feature>
<keyword evidence="2 5" id="KW-0812">Transmembrane</keyword>
<dbReference type="InterPro" id="IPR004842">
    <property type="entry name" value="SLC12A_fam"/>
</dbReference>
<name>A0AA36DH16_9BILA</name>
<accession>A0AA36DH16</accession>
<dbReference type="InterPro" id="IPR038050">
    <property type="entry name" value="Neuro_actylchol_rec"/>
</dbReference>
<dbReference type="FunFam" id="2.70.170.10:FF:000028">
    <property type="entry name" value="AcetylCholine Receptor"/>
    <property type="match status" value="1"/>
</dbReference>
<keyword evidence="3 5" id="KW-1133">Transmembrane helix</keyword>
<dbReference type="Gene3D" id="2.70.170.10">
    <property type="entry name" value="Neurotransmitter-gated ion-channel ligand-binding domain"/>
    <property type="match status" value="1"/>
</dbReference>
<evidence type="ECO:0000256" key="3">
    <source>
        <dbReference type="ARBA" id="ARBA00022989"/>
    </source>
</evidence>
<feature type="domain" description="Amino acid permease/ SLC12A" evidence="6">
    <location>
        <begin position="593"/>
        <end position="665"/>
    </location>
</feature>
<dbReference type="InterPro" id="IPR036734">
    <property type="entry name" value="Neur_chan_lig-bd_sf"/>
</dbReference>
<evidence type="ECO:0000259" key="7">
    <source>
        <dbReference type="Pfam" id="PF02931"/>
    </source>
</evidence>
<dbReference type="Pfam" id="PF02931">
    <property type="entry name" value="Neur_chan_LBD"/>
    <property type="match status" value="1"/>
</dbReference>
<comment type="similarity">
    <text evidence="5">Belongs to the ligand-gated ion channel (TC 1.A.9) family.</text>
</comment>
<dbReference type="SUPFAM" id="SSF90112">
    <property type="entry name" value="Neurotransmitter-gated ion-channel transmembrane pore"/>
    <property type="match status" value="1"/>
</dbReference>
<dbReference type="InterPro" id="IPR006201">
    <property type="entry name" value="Neur_channel"/>
</dbReference>
<feature type="transmembrane region" description="Helical" evidence="5">
    <location>
        <begin position="315"/>
        <end position="338"/>
    </location>
</feature>
<organism evidence="10 11">
    <name type="scientific">Mesorhabditis spiculigera</name>
    <dbReference type="NCBI Taxonomy" id="96644"/>
    <lineage>
        <taxon>Eukaryota</taxon>
        <taxon>Metazoa</taxon>
        <taxon>Ecdysozoa</taxon>
        <taxon>Nematoda</taxon>
        <taxon>Chromadorea</taxon>
        <taxon>Rhabditida</taxon>
        <taxon>Rhabditina</taxon>
        <taxon>Rhabditomorpha</taxon>
        <taxon>Rhabditoidea</taxon>
        <taxon>Rhabditidae</taxon>
        <taxon>Mesorhabditinae</taxon>
        <taxon>Mesorhabditis</taxon>
    </lineage>
</organism>
<feature type="domain" description="SLC12A transporter C-terminal" evidence="9">
    <location>
        <begin position="1114"/>
        <end position="1245"/>
    </location>
</feature>
<feature type="domain" description="Neurotransmitter-gated ion-channel transmembrane" evidence="8">
    <location>
        <begin position="259"/>
        <end position="378"/>
    </location>
</feature>
<keyword evidence="4 5" id="KW-0472">Membrane</keyword>
<comment type="caution">
    <text evidence="10">The sequence shown here is derived from an EMBL/GenBank/DDBJ whole genome shotgun (WGS) entry which is preliminary data.</text>
</comment>
<evidence type="ECO:0000259" key="8">
    <source>
        <dbReference type="Pfam" id="PF02932"/>
    </source>
</evidence>
<feature type="transmembrane region" description="Helical" evidence="5">
    <location>
        <begin position="619"/>
        <end position="648"/>
    </location>
</feature>
<sequence>MRRRVCIFLTSIVLFAWATTNDLLRQPDVDIQYEADTDIYNVTVEEGASRRLTEFLLKKHHPCAPPDGRLIVEYELEIVHILGIDELKQTMTVLVYVDERWNDKTLSWDPAEFGGIEKTWLPLEKIWVPDIIIFNMLDHEDLLTAVRAPGLIYYNGTVETSKPFVSTVSCEIHIEHFPLDDQNCSLEIASWTYGKDKIKLHGHKEHATDHYTQNEEWNLLRVHVVEQEFDHEGINVSEIKYEIHVKRKPLFYMVTLTFPSYIMCAISVVGLYARFSTTGEREERFTLGVTAILTMAVLSLVVSEKVPHSSTDVPLLVAYFLFNMVVVSVAAMTTGIVMRVHRMGRYGREPPAWLVYIFLLRPNKYSRIRRCPSSPLHQVVVPERNGTTDVTQKKIRLIETFIKRLIEACEHIQAQMDEVDVVEHVSSRRRQEGNGFVRIAERLDLIFMTFFLTIVTIPVGRRNVHFNVGGGAAGEEERKTTDTVHEGQHTLNQKSWRNIATLEHPPIIDFYRDSIDAVDVNRPSMAQLIHGHGEQPIHEESLEIDQFKEEALHVLDQHPPIDEPGREEDKEKIEKLKAPDQGAGRKKFGWIEGVFVRCLLSIFGVILYLRISWVTGQAGIVLGILIVLLSTLVTVITAISTCAICTNGEVKGGGAYFLISRSLGPDELNFIRIVAMLFLLTMVAVIFIGTSFESKIQMGLLVLLLASIVDYFAGALILEPTMHTKVRGATALSMRTFLANLTPQFGRRRTSSPCLPSTSRPLLELWLGRTFLGDLANPQKAIPLGTLLAILATTIVYIFIVIFTGSTNVRHADGILEPMWDAVGFFVPPNCTIEEGGCKYGLLNFYQVIEMQALFGPLITAGIFAATLSSALGSLVAAPKIFQAVCKDRLFPGIDYFGKGFGRDEEPRRAYALVAVLALLVILVGDLNAIAPIISNFFLASYAILNYACFDQSFADSPGFRPGFKYYNKWVSLAGSILCVVVMFIVSWITALLTFFFFALIFIYLWHRKPDVNWGSSTQAHSYRNALAGMVKLANTEEHVKNYRPQLLVLTGNPASRPSLVDFVGNITKGNSLMVCGYVVPVATGSFAENFPFDFDLDDSEADSEGEYLDAEDEKPQTTEECERIPLKEQKTNMSIRRRGSRRTTVEQKALLTSMSRFSKKIREGTIDVWWLYDDGGLSLLIPHLLTIPKSYLEGAKLRVFSISTSRHTMEAEQRGLVALLTKFRIDFSNVSVMSDIGKKPKPET</sequence>
<dbReference type="Pfam" id="PF03522">
    <property type="entry name" value="SLC12"/>
    <property type="match status" value="1"/>
</dbReference>
<dbReference type="GO" id="GO:0006884">
    <property type="term" value="P:cell volume homeostasis"/>
    <property type="evidence" value="ECO:0007669"/>
    <property type="project" value="TreeGrafter"/>
</dbReference>
<evidence type="ECO:0000256" key="5">
    <source>
        <dbReference type="RuleBase" id="RU000687"/>
    </source>
</evidence>
<evidence type="ECO:0000259" key="6">
    <source>
        <dbReference type="Pfam" id="PF00324"/>
    </source>
</evidence>
<dbReference type="Pfam" id="PF00324">
    <property type="entry name" value="AA_permease"/>
    <property type="match status" value="2"/>
</dbReference>
<evidence type="ECO:0000256" key="4">
    <source>
        <dbReference type="ARBA" id="ARBA00023136"/>
    </source>
</evidence>
<evidence type="ECO:0000313" key="10">
    <source>
        <dbReference type="EMBL" id="CAJ0586210.1"/>
    </source>
</evidence>
<dbReference type="PRINTS" id="PR00252">
    <property type="entry name" value="NRIONCHANNEL"/>
</dbReference>
<feature type="transmembrane region" description="Helical" evidence="5">
    <location>
        <begin position="781"/>
        <end position="803"/>
    </location>
</feature>
<feature type="transmembrane region" description="Helical" evidence="5">
    <location>
        <begin position="285"/>
        <end position="303"/>
    </location>
</feature>
<dbReference type="InterPro" id="IPR036719">
    <property type="entry name" value="Neuro-gated_channel_TM_sf"/>
</dbReference>
<dbReference type="InterPro" id="IPR006029">
    <property type="entry name" value="Neurotrans-gated_channel_TM"/>
</dbReference>
<dbReference type="GO" id="GO:0004888">
    <property type="term" value="F:transmembrane signaling receptor activity"/>
    <property type="evidence" value="ECO:0007669"/>
    <property type="project" value="InterPro"/>
</dbReference>
<feature type="transmembrane region" description="Helical" evidence="5">
    <location>
        <begin position="594"/>
        <end position="613"/>
    </location>
</feature>
<evidence type="ECO:0000259" key="9">
    <source>
        <dbReference type="Pfam" id="PF03522"/>
    </source>
</evidence>
<dbReference type="CDD" id="cd18989">
    <property type="entry name" value="LGIC_ECD_cation"/>
    <property type="match status" value="1"/>
</dbReference>
<dbReference type="PROSITE" id="PS00236">
    <property type="entry name" value="NEUROTR_ION_CHANNEL"/>
    <property type="match status" value="1"/>
</dbReference>
<feature type="domain" description="Neurotransmitter-gated ion-channel ligand-binding" evidence="7">
    <location>
        <begin position="51"/>
        <end position="249"/>
    </location>
</feature>
<feature type="transmembrane region" description="Helical" evidence="5">
    <location>
        <begin position="854"/>
        <end position="878"/>
    </location>
</feature>
<dbReference type="GO" id="GO:0016020">
    <property type="term" value="C:membrane"/>
    <property type="evidence" value="ECO:0007669"/>
    <property type="project" value="UniProtKB-SubCell"/>
</dbReference>
<dbReference type="InterPro" id="IPR018491">
    <property type="entry name" value="SLC12_C"/>
</dbReference>
<dbReference type="Pfam" id="PF02932">
    <property type="entry name" value="Neur_chan_memb"/>
    <property type="match status" value="1"/>
</dbReference>
<evidence type="ECO:0000256" key="2">
    <source>
        <dbReference type="ARBA" id="ARBA00022692"/>
    </source>
</evidence>
<dbReference type="GO" id="GO:0005230">
    <property type="term" value="F:extracellular ligand-gated monoatomic ion channel activity"/>
    <property type="evidence" value="ECO:0007669"/>
    <property type="project" value="InterPro"/>
</dbReference>
<dbReference type="GO" id="GO:0055078">
    <property type="term" value="P:sodium ion homeostasis"/>
    <property type="evidence" value="ECO:0007669"/>
    <property type="project" value="TreeGrafter"/>
</dbReference>
<proteinExistence type="inferred from homology"/>
<feature type="non-terminal residue" evidence="10">
    <location>
        <position position="1"/>
    </location>
</feature>
<dbReference type="GO" id="GO:0008511">
    <property type="term" value="F:sodium:potassium:chloride symporter activity"/>
    <property type="evidence" value="ECO:0007669"/>
    <property type="project" value="TreeGrafter"/>
</dbReference>
<dbReference type="SUPFAM" id="SSF63712">
    <property type="entry name" value="Nicotinic receptor ligand binding domain-like"/>
    <property type="match status" value="1"/>
</dbReference>
<evidence type="ECO:0000256" key="1">
    <source>
        <dbReference type="ARBA" id="ARBA00004141"/>
    </source>
</evidence>
<feature type="transmembrane region" description="Helical" evidence="5">
    <location>
        <begin position="250"/>
        <end position="273"/>
    </location>
</feature>
<feature type="transmembrane region" description="Helical" evidence="5">
    <location>
        <begin position="696"/>
        <end position="718"/>
    </location>
</feature>
<protein>
    <submittedName>
        <fullName evidence="10">Uncharacterized protein</fullName>
    </submittedName>
</protein>
<evidence type="ECO:0000313" key="11">
    <source>
        <dbReference type="Proteomes" id="UP001177023"/>
    </source>
</evidence>
<keyword evidence="5" id="KW-0813">Transport</keyword>
<feature type="domain" description="Amino acid permease/ SLC12A" evidence="6">
    <location>
        <begin position="671"/>
        <end position="1048"/>
    </location>
</feature>
<dbReference type="InterPro" id="IPR006202">
    <property type="entry name" value="Neur_chan_lig-bd"/>
</dbReference>